<evidence type="ECO:0000256" key="3">
    <source>
        <dbReference type="PROSITE-ProRule" id="PRU01278"/>
    </source>
</evidence>
<protein>
    <submittedName>
        <fullName evidence="7">Carboxysome shell and ethanolamine utilization microcompartment protein CcmL/EutN</fullName>
    </submittedName>
</protein>
<dbReference type="SUPFAM" id="SSF143414">
    <property type="entry name" value="CcmK-like"/>
    <property type="match status" value="1"/>
</dbReference>
<evidence type="ECO:0000256" key="1">
    <source>
        <dbReference type="ARBA" id="ARBA00024322"/>
    </source>
</evidence>
<dbReference type="PROSITE" id="PS51930">
    <property type="entry name" value="BMC_2"/>
    <property type="match status" value="1"/>
</dbReference>
<accession>A0A1M5XT40</accession>
<dbReference type="InterPro" id="IPR000249">
    <property type="entry name" value="BMC_dom"/>
</dbReference>
<dbReference type="CDD" id="cd07056">
    <property type="entry name" value="BMC_PduK"/>
    <property type="match status" value="1"/>
</dbReference>
<dbReference type="EMBL" id="FQXU01000005">
    <property type="protein sequence ID" value="SHI02423.1"/>
    <property type="molecule type" value="Genomic_DNA"/>
</dbReference>
<comment type="similarity">
    <text evidence="3">Belongs to the bacterial microcompartments protein family.</text>
</comment>
<dbReference type="PANTHER" id="PTHR33941:SF11">
    <property type="entry name" value="BACTERIAL MICROCOMPARTMENT SHELL PROTEIN PDUJ"/>
    <property type="match status" value="1"/>
</dbReference>
<organism evidence="7 8">
    <name type="scientific">Clostridium intestinale DSM 6191</name>
    <dbReference type="NCBI Taxonomy" id="1121320"/>
    <lineage>
        <taxon>Bacteria</taxon>
        <taxon>Bacillati</taxon>
        <taxon>Bacillota</taxon>
        <taxon>Clostridia</taxon>
        <taxon>Eubacteriales</taxon>
        <taxon>Clostridiaceae</taxon>
        <taxon>Clostridium</taxon>
    </lineage>
</organism>
<name>A0A1M5XT40_9CLOT</name>
<dbReference type="AlphaFoldDB" id="A0A1M5XT40"/>
<dbReference type="PANTHER" id="PTHR33941">
    <property type="entry name" value="PROPANEDIOL UTILIZATION PROTEIN PDUA"/>
    <property type="match status" value="1"/>
</dbReference>
<sequence length="206" mass="22943">MKEALGLVETRGLSTAVLVADTMVKTSNVNIIDIENTKGLGYMTIKISGNVGAVNAAVTAGRQIALENNAFVSAKVIPRPSNYIEGTFCQPKKEETKPKEEDNPLENEVSEKTSDFKIVEVASSEPKIMELENKVEKKSQEIEELKEVKEEKFLQKESEIKEEAIQTSIDISKETPNTENAQSEEKKIKKNSRKKKEPKKDSDDKA</sequence>
<comment type="subcellular location">
    <subcellularLocation>
        <location evidence="1">Bacterial microcompartment</location>
    </subcellularLocation>
</comment>
<evidence type="ECO:0000256" key="5">
    <source>
        <dbReference type="SAM" id="MobiDB-lite"/>
    </source>
</evidence>
<keyword evidence="4" id="KW-0175">Coiled coil</keyword>
<evidence type="ECO:0000313" key="8">
    <source>
        <dbReference type="Proteomes" id="UP000184241"/>
    </source>
</evidence>
<dbReference type="InterPro" id="IPR050575">
    <property type="entry name" value="BMC_shell"/>
</dbReference>
<dbReference type="RefSeq" id="WP_073018433.1">
    <property type="nucleotide sequence ID" value="NZ_FQXU01000005.1"/>
</dbReference>
<reference evidence="7 8" key="1">
    <citation type="submission" date="2016-11" db="EMBL/GenBank/DDBJ databases">
        <authorList>
            <person name="Jaros S."/>
            <person name="Januszkiewicz K."/>
            <person name="Wedrychowicz H."/>
        </authorList>
    </citation>
    <scope>NUCLEOTIDE SEQUENCE [LARGE SCALE GENOMIC DNA]</scope>
    <source>
        <strain evidence="7 8">DSM 6191</strain>
    </source>
</reference>
<evidence type="ECO:0000256" key="2">
    <source>
        <dbReference type="ARBA" id="ARBA00024446"/>
    </source>
</evidence>
<feature type="compositionally biased region" description="Basic residues" evidence="5">
    <location>
        <begin position="188"/>
        <end position="197"/>
    </location>
</feature>
<feature type="coiled-coil region" evidence="4">
    <location>
        <begin position="128"/>
        <end position="155"/>
    </location>
</feature>
<dbReference type="GO" id="GO:0031469">
    <property type="term" value="C:bacterial microcompartment"/>
    <property type="evidence" value="ECO:0007669"/>
    <property type="project" value="UniProtKB-SubCell"/>
</dbReference>
<feature type="compositionally biased region" description="Polar residues" evidence="5">
    <location>
        <begin position="165"/>
        <end position="181"/>
    </location>
</feature>
<proteinExistence type="inferred from homology"/>
<dbReference type="SMART" id="SM00877">
    <property type="entry name" value="BMC"/>
    <property type="match status" value="1"/>
</dbReference>
<evidence type="ECO:0000259" key="6">
    <source>
        <dbReference type="PROSITE" id="PS51930"/>
    </source>
</evidence>
<feature type="region of interest" description="Disordered" evidence="5">
    <location>
        <begin position="91"/>
        <end position="112"/>
    </location>
</feature>
<dbReference type="InterPro" id="IPR044872">
    <property type="entry name" value="CcmK/CsoS1_BMC"/>
</dbReference>
<dbReference type="Gene3D" id="3.30.70.1710">
    <property type="match status" value="1"/>
</dbReference>
<evidence type="ECO:0000313" key="7">
    <source>
        <dbReference type="EMBL" id="SHI02423.1"/>
    </source>
</evidence>
<gene>
    <name evidence="7" type="ORF">SAMN02745941_01594</name>
</gene>
<dbReference type="Pfam" id="PF00936">
    <property type="entry name" value="BMC"/>
    <property type="match status" value="1"/>
</dbReference>
<feature type="domain" description="BMC" evidence="6">
    <location>
        <begin position="4"/>
        <end position="89"/>
    </location>
</feature>
<dbReference type="InterPro" id="IPR037233">
    <property type="entry name" value="CcmK-like_sf"/>
</dbReference>
<keyword evidence="2" id="KW-1283">Bacterial microcompartment</keyword>
<dbReference type="Proteomes" id="UP000184241">
    <property type="component" value="Unassembled WGS sequence"/>
</dbReference>
<feature type="compositionally biased region" description="Basic and acidic residues" evidence="5">
    <location>
        <begin position="91"/>
        <end position="102"/>
    </location>
</feature>
<feature type="region of interest" description="Disordered" evidence="5">
    <location>
        <begin position="162"/>
        <end position="206"/>
    </location>
</feature>
<evidence type="ECO:0000256" key="4">
    <source>
        <dbReference type="SAM" id="Coils"/>
    </source>
</evidence>